<feature type="transmembrane region" description="Helical" evidence="1">
    <location>
        <begin position="71"/>
        <end position="88"/>
    </location>
</feature>
<feature type="transmembrane region" description="Helical" evidence="1">
    <location>
        <begin position="94"/>
        <end position="114"/>
    </location>
</feature>
<keyword evidence="1" id="KW-1133">Transmembrane helix</keyword>
<comment type="caution">
    <text evidence="2">The sequence shown here is derived from an EMBL/GenBank/DDBJ whole genome shotgun (WGS) entry which is preliminary data.</text>
</comment>
<keyword evidence="3" id="KW-1185">Reference proteome</keyword>
<dbReference type="PANTHER" id="PTHR31303">
    <property type="entry name" value="CTP-DEPENDENT DIACYLGLYCEROL KINASE 1"/>
    <property type="match status" value="1"/>
</dbReference>
<dbReference type="RefSeq" id="WP_048088314.1">
    <property type="nucleotide sequence ID" value="NZ_JMIY01000001.1"/>
</dbReference>
<accession>A0A062V1Z1</accession>
<dbReference type="Proteomes" id="UP000027153">
    <property type="component" value="Unassembled WGS sequence"/>
</dbReference>
<dbReference type="OrthoDB" id="107330at2157"/>
<gene>
    <name evidence="2" type="ORF">ANME2D_00180</name>
</gene>
<name>A0A062V1Z1_9EURY</name>
<protein>
    <submittedName>
        <fullName evidence="2">Dolichol kinase</fullName>
    </submittedName>
</protein>
<evidence type="ECO:0000313" key="3">
    <source>
        <dbReference type="Proteomes" id="UP000027153"/>
    </source>
</evidence>
<proteinExistence type="predicted"/>
<feature type="transmembrane region" description="Helical" evidence="1">
    <location>
        <begin position="170"/>
        <end position="189"/>
    </location>
</feature>
<evidence type="ECO:0000313" key="2">
    <source>
        <dbReference type="EMBL" id="KCZ73121.1"/>
    </source>
</evidence>
<evidence type="ECO:0000256" key="1">
    <source>
        <dbReference type="SAM" id="Phobius"/>
    </source>
</evidence>
<dbReference type="InterPro" id="IPR037997">
    <property type="entry name" value="Dgk1-like"/>
</dbReference>
<reference evidence="2 3" key="1">
    <citation type="journal article" date="2013" name="Nature">
        <title>Anaerobic oxidation of methane coupled to nitrate reduction in a novel archaeal lineage.</title>
        <authorList>
            <person name="Haroon M.F."/>
            <person name="Hu S."/>
            <person name="Shi Y."/>
            <person name="Imelfort M."/>
            <person name="Keller J."/>
            <person name="Hugenholtz P."/>
            <person name="Yuan Z."/>
            <person name="Tyson G.W."/>
        </authorList>
    </citation>
    <scope>NUCLEOTIDE SEQUENCE [LARGE SCALE GENOMIC DNA]</scope>
    <source>
        <strain evidence="2 3">ANME-2d</strain>
    </source>
</reference>
<dbReference type="EMBL" id="JMIY01000001">
    <property type="protein sequence ID" value="KCZ73121.1"/>
    <property type="molecule type" value="Genomic_DNA"/>
</dbReference>
<dbReference type="PANTHER" id="PTHR31303:SF1">
    <property type="entry name" value="CTP-DEPENDENT DIACYLGLYCEROL KINASE 1"/>
    <property type="match status" value="1"/>
</dbReference>
<keyword evidence="1" id="KW-0472">Membrane</keyword>
<organism evidence="2 3">
    <name type="scientific">Candidatus Methanoperedens nitratireducens</name>
    <dbReference type="NCBI Taxonomy" id="1392998"/>
    <lineage>
        <taxon>Archaea</taxon>
        <taxon>Methanobacteriati</taxon>
        <taxon>Methanobacteriota</taxon>
        <taxon>Stenosarchaea group</taxon>
        <taxon>Methanomicrobia</taxon>
        <taxon>Methanosarcinales</taxon>
        <taxon>ANME-2 cluster</taxon>
        <taxon>Candidatus Methanoperedentaceae</taxon>
        <taxon>Candidatus Methanoperedens</taxon>
    </lineage>
</organism>
<dbReference type="GO" id="GO:0004143">
    <property type="term" value="F:ATP-dependent diacylglycerol kinase activity"/>
    <property type="evidence" value="ECO:0007669"/>
    <property type="project" value="InterPro"/>
</dbReference>
<feature type="transmembrane region" description="Helical" evidence="1">
    <location>
        <begin position="144"/>
        <end position="164"/>
    </location>
</feature>
<keyword evidence="1" id="KW-0812">Transmembrane</keyword>
<dbReference type="AlphaFoldDB" id="A0A062V1Z1"/>
<sequence>MFDLLSRELLRKTFHITGSLIPIIYYFISRETALIVLSSVNAFILLIEWLRLRGKIKLPDILLRPHENKQVAAYIYFNMAALISILIFDKTVAIAALLMLSIGDAASGLAGSMIKGGDIRNRNRNRNYNRNQATKNMEFKPLPIMALMFAVCILIGLVLLNLPLAEDMTHLSFLVYAAGAAGATLGDAVPVQILGRQIDDNLMIPLLSGLFMTAAAFF</sequence>
<keyword evidence="2" id="KW-0808">Transferase</keyword>
<keyword evidence="2" id="KW-0418">Kinase</keyword>
<feature type="transmembrane region" description="Helical" evidence="1">
    <location>
        <begin position="34"/>
        <end position="50"/>
    </location>
</feature>